<evidence type="ECO:0000256" key="4">
    <source>
        <dbReference type="ARBA" id="ARBA00022692"/>
    </source>
</evidence>
<dbReference type="PANTHER" id="PTHR42925">
    <property type="entry name" value="MULTIDRUG AND TOXIN EFFLUX PROTEIN MATE FAMILY"/>
    <property type="match status" value="1"/>
</dbReference>
<feature type="transmembrane region" description="Helical" evidence="7">
    <location>
        <begin position="314"/>
        <end position="332"/>
    </location>
</feature>
<dbReference type="Proteomes" id="UP001060336">
    <property type="component" value="Chromosome"/>
</dbReference>
<feature type="transmembrane region" description="Helical" evidence="7">
    <location>
        <begin position="189"/>
        <end position="213"/>
    </location>
</feature>
<dbReference type="EMBL" id="CP102480">
    <property type="protein sequence ID" value="UUX51051.1"/>
    <property type="molecule type" value="Genomic_DNA"/>
</dbReference>
<evidence type="ECO:0000256" key="7">
    <source>
        <dbReference type="SAM" id="Phobius"/>
    </source>
</evidence>
<dbReference type="KEGG" id="naci:NUH88_05005"/>
<keyword evidence="3" id="KW-1003">Cell membrane</keyword>
<proteinExistence type="predicted"/>
<evidence type="ECO:0000256" key="6">
    <source>
        <dbReference type="ARBA" id="ARBA00023136"/>
    </source>
</evidence>
<evidence type="ECO:0000313" key="8">
    <source>
        <dbReference type="EMBL" id="UUX51051.1"/>
    </source>
</evidence>
<organism evidence="8 9">
    <name type="scientific">Nisaea acidiphila</name>
    <dbReference type="NCBI Taxonomy" id="1862145"/>
    <lineage>
        <taxon>Bacteria</taxon>
        <taxon>Pseudomonadati</taxon>
        <taxon>Pseudomonadota</taxon>
        <taxon>Alphaproteobacteria</taxon>
        <taxon>Rhodospirillales</taxon>
        <taxon>Thalassobaculaceae</taxon>
        <taxon>Nisaea</taxon>
    </lineage>
</organism>
<dbReference type="RefSeq" id="WP_257770324.1">
    <property type="nucleotide sequence ID" value="NZ_CP102480.1"/>
</dbReference>
<evidence type="ECO:0000256" key="5">
    <source>
        <dbReference type="ARBA" id="ARBA00022989"/>
    </source>
</evidence>
<keyword evidence="6 7" id="KW-0472">Membrane</keyword>
<feature type="transmembrane region" description="Helical" evidence="7">
    <location>
        <begin position="54"/>
        <end position="75"/>
    </location>
</feature>
<feature type="transmembrane region" description="Helical" evidence="7">
    <location>
        <begin position="159"/>
        <end position="183"/>
    </location>
</feature>
<dbReference type="GO" id="GO:0015297">
    <property type="term" value="F:antiporter activity"/>
    <property type="evidence" value="ECO:0007669"/>
    <property type="project" value="InterPro"/>
</dbReference>
<keyword evidence="5 7" id="KW-1133">Transmembrane helix</keyword>
<sequence>MAQKFKRKNLFQITFPLFFYGAMTIGVSFADTMLLSNYQENLAASVSMANQILGVAYDLSGLISIGALVLISQYLGRDEVAKARGVAVTGIIASFGLGALIASVLVIGARFFAEWVNTPAEIYEDVVIYVYIIAAAMMFNGFIMAAKAVLTGFGHTLEILVLGLIGNVTYIGIEYMMVYGVWIFPEMGIYGAGLSTVVVRLSSIALLLFILYWRLGITLADLEAGFWQTVRKILKISTPSVGENLSYNLYQLAIVSMVAALGVSGVLTRSYSLTVASLLLIITMVISHGNQVLVGYDKGGDDDETAFRRARKTALATAGVGMIASLLLYIFSDFFAGLLTSDPEILASVKQILLVQIFVTPCSAVNLILFNSLKACGYVNRPVLTNLTITFALALPLAYLAMEVLDVGVEGLWYAYLTEEALKGTAMYLLWRRRTWQSVRLIPDAAAG</sequence>
<accession>A0A9J7ATN0</accession>
<dbReference type="Pfam" id="PF01554">
    <property type="entry name" value="MatE"/>
    <property type="match status" value="2"/>
</dbReference>
<feature type="transmembrane region" description="Helical" evidence="7">
    <location>
        <begin position="87"/>
        <end position="108"/>
    </location>
</feature>
<keyword evidence="4 7" id="KW-0812">Transmembrane</keyword>
<keyword evidence="2" id="KW-0813">Transport</keyword>
<dbReference type="InterPro" id="IPR002528">
    <property type="entry name" value="MATE_fam"/>
</dbReference>
<name>A0A9J7ATN0_9PROT</name>
<feature type="transmembrane region" description="Helical" evidence="7">
    <location>
        <begin position="273"/>
        <end position="293"/>
    </location>
</feature>
<dbReference type="PANTHER" id="PTHR42925:SF2">
    <property type="entry name" value="NA+ DRIVEN MULTIDRUG EFFLUX PUMP"/>
    <property type="match status" value="1"/>
</dbReference>
<feature type="transmembrane region" description="Helical" evidence="7">
    <location>
        <begin position="352"/>
        <end position="371"/>
    </location>
</feature>
<evidence type="ECO:0000256" key="1">
    <source>
        <dbReference type="ARBA" id="ARBA00004429"/>
    </source>
</evidence>
<evidence type="ECO:0000256" key="3">
    <source>
        <dbReference type="ARBA" id="ARBA00022475"/>
    </source>
</evidence>
<feature type="transmembrane region" description="Helical" evidence="7">
    <location>
        <begin position="128"/>
        <end position="150"/>
    </location>
</feature>
<feature type="transmembrane region" description="Helical" evidence="7">
    <location>
        <begin position="249"/>
        <end position="267"/>
    </location>
</feature>
<protein>
    <submittedName>
        <fullName evidence="8">MATE family efflux transporter</fullName>
    </submittedName>
</protein>
<feature type="transmembrane region" description="Helical" evidence="7">
    <location>
        <begin position="383"/>
        <end position="401"/>
    </location>
</feature>
<dbReference type="GO" id="GO:0042910">
    <property type="term" value="F:xenobiotic transmembrane transporter activity"/>
    <property type="evidence" value="ECO:0007669"/>
    <property type="project" value="InterPro"/>
</dbReference>
<keyword evidence="9" id="KW-1185">Reference proteome</keyword>
<reference evidence="8" key="1">
    <citation type="submission" date="2022-08" db="EMBL/GenBank/DDBJ databases">
        <title>Nisaea acidiphila sp. nov., isolated from a marine algal debris and emended description of the genus Nisaea Urios et al. 2008.</title>
        <authorList>
            <person name="Kwon K."/>
        </authorList>
    </citation>
    <scope>NUCLEOTIDE SEQUENCE</scope>
    <source>
        <strain evidence="8">MEBiC11861</strain>
    </source>
</reference>
<dbReference type="InterPro" id="IPR047135">
    <property type="entry name" value="YsiQ"/>
</dbReference>
<evidence type="ECO:0000256" key="2">
    <source>
        <dbReference type="ARBA" id="ARBA00022448"/>
    </source>
</evidence>
<dbReference type="PIRSF" id="PIRSF006603">
    <property type="entry name" value="DinF"/>
    <property type="match status" value="1"/>
</dbReference>
<comment type="subcellular location">
    <subcellularLocation>
        <location evidence="1">Cell inner membrane</location>
        <topology evidence="1">Multi-pass membrane protein</topology>
    </subcellularLocation>
</comment>
<dbReference type="AlphaFoldDB" id="A0A9J7ATN0"/>
<evidence type="ECO:0000313" key="9">
    <source>
        <dbReference type="Proteomes" id="UP001060336"/>
    </source>
</evidence>
<dbReference type="GO" id="GO:0005886">
    <property type="term" value="C:plasma membrane"/>
    <property type="evidence" value="ECO:0007669"/>
    <property type="project" value="UniProtKB-SubCell"/>
</dbReference>
<gene>
    <name evidence="8" type="ORF">NUH88_05005</name>
</gene>
<dbReference type="InterPro" id="IPR048279">
    <property type="entry name" value="MdtK-like"/>
</dbReference>